<evidence type="ECO:0008006" key="4">
    <source>
        <dbReference type="Google" id="ProtNLM"/>
    </source>
</evidence>
<gene>
    <name evidence="2" type="ORF">FHX40_0115</name>
</gene>
<feature type="transmembrane region" description="Helical" evidence="1">
    <location>
        <begin position="512"/>
        <end position="529"/>
    </location>
</feature>
<accession>A0A543ISB3</accession>
<feature type="transmembrane region" description="Helical" evidence="1">
    <location>
        <begin position="358"/>
        <end position="388"/>
    </location>
</feature>
<organism evidence="2 3">
    <name type="scientific">Thermopolyspora flexuosa</name>
    <dbReference type="NCBI Taxonomy" id="103836"/>
    <lineage>
        <taxon>Bacteria</taxon>
        <taxon>Bacillati</taxon>
        <taxon>Actinomycetota</taxon>
        <taxon>Actinomycetes</taxon>
        <taxon>Streptosporangiales</taxon>
        <taxon>Streptosporangiaceae</taxon>
        <taxon>Thermopolyspora</taxon>
    </lineage>
</organism>
<feature type="transmembrane region" description="Helical" evidence="1">
    <location>
        <begin position="71"/>
        <end position="95"/>
    </location>
</feature>
<reference evidence="2 3" key="1">
    <citation type="submission" date="2019-06" db="EMBL/GenBank/DDBJ databases">
        <title>Sequencing the genomes of 1000 actinobacteria strains.</title>
        <authorList>
            <person name="Klenk H.-P."/>
        </authorList>
    </citation>
    <scope>NUCLEOTIDE SEQUENCE [LARGE SCALE GENOMIC DNA]</scope>
    <source>
        <strain evidence="2 3">DSM 43186</strain>
    </source>
</reference>
<evidence type="ECO:0000256" key="1">
    <source>
        <dbReference type="SAM" id="Phobius"/>
    </source>
</evidence>
<feature type="transmembrane region" description="Helical" evidence="1">
    <location>
        <begin position="190"/>
        <end position="209"/>
    </location>
</feature>
<feature type="transmembrane region" description="Helical" evidence="1">
    <location>
        <begin position="482"/>
        <end position="500"/>
    </location>
</feature>
<feature type="transmembrane region" description="Helical" evidence="1">
    <location>
        <begin position="162"/>
        <end position="183"/>
    </location>
</feature>
<keyword evidence="1" id="KW-0472">Membrane</keyword>
<evidence type="ECO:0000313" key="3">
    <source>
        <dbReference type="Proteomes" id="UP000319213"/>
    </source>
</evidence>
<feature type="transmembrane region" description="Helical" evidence="1">
    <location>
        <begin position="450"/>
        <end position="470"/>
    </location>
</feature>
<dbReference type="AlphaFoldDB" id="A0A543ISB3"/>
<dbReference type="EMBL" id="VFPQ01000001">
    <property type="protein sequence ID" value="TQM73475.1"/>
    <property type="molecule type" value="Genomic_DNA"/>
</dbReference>
<dbReference type="Proteomes" id="UP000319213">
    <property type="component" value="Unassembled WGS sequence"/>
</dbReference>
<proteinExistence type="predicted"/>
<evidence type="ECO:0000313" key="2">
    <source>
        <dbReference type="EMBL" id="TQM73475.1"/>
    </source>
</evidence>
<name>A0A543ISB3_9ACTN</name>
<comment type="caution">
    <text evidence="2">The sequence shown here is derived from an EMBL/GenBank/DDBJ whole genome shotgun (WGS) entry which is preliminary data.</text>
</comment>
<dbReference type="RefSeq" id="WP_229788802.1">
    <property type="nucleotide sequence ID" value="NZ_BMPV01000004.1"/>
</dbReference>
<feature type="transmembrane region" description="Helical" evidence="1">
    <location>
        <begin position="268"/>
        <end position="292"/>
    </location>
</feature>
<keyword evidence="1" id="KW-0812">Transmembrane</keyword>
<keyword evidence="3" id="KW-1185">Reference proteome</keyword>
<protein>
    <recommendedName>
        <fullName evidence="4">ABC-type transport system involved in multi-copper enzyme maturation permease subunit</fullName>
    </recommendedName>
</protein>
<feature type="transmembrane region" description="Helical" evidence="1">
    <location>
        <begin position="126"/>
        <end position="150"/>
    </location>
</feature>
<feature type="transmembrane region" description="Helical" evidence="1">
    <location>
        <begin position="35"/>
        <end position="51"/>
    </location>
</feature>
<sequence>MTAKRAVARRGPARAVRTVAGLAAGDFRDRVRRPAYLVILAAAVGLGYLAVPEADSRWAVLNLGHYRGLYTSAYVGMATALAGAIWLTLGGFYVVRNAIARDAASGVGEVLAATPLRTSAYFAAKFLGNLLVLGSMLGVLAGTALVVQLARGESTAVDPVALVTPFLLIGLPMVALTAAAALLFEAIPPLRAGLGNIVWFVVWLAIALGGQSPHAPLGGIGVHPVAVSMREEMVARGIDPSGQEFSLGLTYRDRPLRTFEWSGFDPDAAFVLGRVALVAVAVLLALLPALWFGRFDPARRAAPVPEPPAAPEPAAAFPEPPAVPRPALAGAGARRGVAAGRLFAGELRILLHGVSRRWWLGALAIGLAAAVAPAPAVAGFVLPVAWIWPVLVWSRLGTQRHEYGVESLVAAYPAARLRVLAEWAAGAAVAAATGAVPLARMVLAGDRAGVAAWCAAVPFIPAFALALGTLSRTHRLFQIIHLVLWYGAVNGVPVVDYMGIVRDGDGLAGPPSGAIAGLAVALLAVVPVIERGRRAGSVPGRR</sequence>
<keyword evidence="1" id="KW-1133">Transmembrane helix</keyword>